<evidence type="ECO:0000313" key="2">
    <source>
        <dbReference type="EMBL" id="KAH3801822.1"/>
    </source>
</evidence>
<gene>
    <name evidence="2" type="ORF">DPMN_155484</name>
</gene>
<dbReference type="Proteomes" id="UP000828390">
    <property type="component" value="Unassembled WGS sequence"/>
</dbReference>
<dbReference type="AlphaFoldDB" id="A0A9D4FNY0"/>
<protein>
    <recommendedName>
        <fullName evidence="4">Serine protease</fullName>
    </recommendedName>
</protein>
<evidence type="ECO:0000256" key="1">
    <source>
        <dbReference type="SAM" id="MobiDB-lite"/>
    </source>
</evidence>
<organism evidence="2 3">
    <name type="scientific">Dreissena polymorpha</name>
    <name type="common">Zebra mussel</name>
    <name type="synonym">Mytilus polymorpha</name>
    <dbReference type="NCBI Taxonomy" id="45954"/>
    <lineage>
        <taxon>Eukaryota</taxon>
        <taxon>Metazoa</taxon>
        <taxon>Spiralia</taxon>
        <taxon>Lophotrochozoa</taxon>
        <taxon>Mollusca</taxon>
        <taxon>Bivalvia</taxon>
        <taxon>Autobranchia</taxon>
        <taxon>Heteroconchia</taxon>
        <taxon>Euheterodonta</taxon>
        <taxon>Imparidentia</taxon>
        <taxon>Neoheterodontei</taxon>
        <taxon>Myida</taxon>
        <taxon>Dreissenoidea</taxon>
        <taxon>Dreissenidae</taxon>
        <taxon>Dreissena</taxon>
    </lineage>
</organism>
<accession>A0A9D4FNY0</accession>
<feature type="compositionally biased region" description="Basic and acidic residues" evidence="1">
    <location>
        <begin position="34"/>
        <end position="43"/>
    </location>
</feature>
<dbReference type="PANTHER" id="PTHR14389">
    <property type="entry name" value="SI:CH1073-475A24.1"/>
    <property type="match status" value="1"/>
</dbReference>
<feature type="compositionally biased region" description="Low complexity" evidence="1">
    <location>
        <begin position="113"/>
        <end position="136"/>
    </location>
</feature>
<dbReference type="EMBL" id="JAIWYP010000007">
    <property type="protein sequence ID" value="KAH3801822.1"/>
    <property type="molecule type" value="Genomic_DNA"/>
</dbReference>
<evidence type="ECO:0000313" key="3">
    <source>
        <dbReference type="Proteomes" id="UP000828390"/>
    </source>
</evidence>
<comment type="caution">
    <text evidence="2">The sequence shown here is derived from an EMBL/GenBank/DDBJ whole genome shotgun (WGS) entry which is preliminary data.</text>
</comment>
<dbReference type="PANTHER" id="PTHR14389:SF3">
    <property type="entry name" value="PROTEIN FAM111A-LIKE"/>
    <property type="match status" value="1"/>
</dbReference>
<feature type="compositionally biased region" description="Basic and acidic residues" evidence="1">
    <location>
        <begin position="7"/>
        <end position="27"/>
    </location>
</feature>
<sequence length="543" mass="60463">MGQCCSKQEKYRQKGNPEKEHRAENGKAKAAPQKGDENKRAEPPENMTNKADKDTNSRLVEQVDKKNPAVVKKDVSAKPDNGLGIKHPTSTPPSNRPLTGTKKHSRKKKKSAAKSGNSSSSGWTDSSESSESSDSSYGKENKGVKQKGNTIVYSKSKSKTTVKGNSYKVDNRKGVLNITEIGHQTVVVKLFSGTGYSLEEACDFEKRQLNEIPAGCLVNLRGKQLVQEYVFNTQVRSDASAWVGIIMLGDVAGTCFRVGDKKIMTALHVIKLMLEKSYIPLHSGNQNLPVSAIFVKSGQQETQGQVDEPSQVAALSKLKDAYVDFSFVKDDQYRYKEHSVFNLKPLHSLKDVPFFDNGTDCIVLEILPNTKGTPMPLPFSLFSPPKLEEGFHIIGHPGGSKKTFDHVDRFIDPGKEKTKKDIHTIKSESKKFLAKHGKDEHDYQFDVAHTIYSKDRFLFHCTSSQGASGAPGVVVDEDGRVFVVTMLLHGYPDWYYDPKSNGFKTEWPKQYCVEQGASMKAIFIQMQKEKPDLCKEIFDQRGN</sequence>
<reference evidence="2" key="1">
    <citation type="journal article" date="2019" name="bioRxiv">
        <title>The Genome of the Zebra Mussel, Dreissena polymorpha: A Resource for Invasive Species Research.</title>
        <authorList>
            <person name="McCartney M.A."/>
            <person name="Auch B."/>
            <person name="Kono T."/>
            <person name="Mallez S."/>
            <person name="Zhang Y."/>
            <person name="Obille A."/>
            <person name="Becker A."/>
            <person name="Abrahante J.E."/>
            <person name="Garbe J."/>
            <person name="Badalamenti J.P."/>
            <person name="Herman A."/>
            <person name="Mangelson H."/>
            <person name="Liachko I."/>
            <person name="Sullivan S."/>
            <person name="Sone E.D."/>
            <person name="Koren S."/>
            <person name="Silverstein K.A.T."/>
            <person name="Beckman K.B."/>
            <person name="Gohl D.M."/>
        </authorList>
    </citation>
    <scope>NUCLEOTIDE SEQUENCE</scope>
    <source>
        <strain evidence="2">Duluth1</strain>
        <tissue evidence="2">Whole animal</tissue>
    </source>
</reference>
<reference evidence="2" key="2">
    <citation type="submission" date="2020-11" db="EMBL/GenBank/DDBJ databases">
        <authorList>
            <person name="McCartney M.A."/>
            <person name="Auch B."/>
            <person name="Kono T."/>
            <person name="Mallez S."/>
            <person name="Becker A."/>
            <person name="Gohl D.M."/>
            <person name="Silverstein K.A.T."/>
            <person name="Koren S."/>
            <person name="Bechman K.B."/>
            <person name="Herman A."/>
            <person name="Abrahante J.E."/>
            <person name="Garbe J."/>
        </authorList>
    </citation>
    <scope>NUCLEOTIDE SEQUENCE</scope>
    <source>
        <strain evidence="2">Duluth1</strain>
        <tissue evidence="2">Whole animal</tissue>
    </source>
</reference>
<dbReference type="OrthoDB" id="6162750at2759"/>
<dbReference type="InterPro" id="IPR009003">
    <property type="entry name" value="Peptidase_S1_PA"/>
</dbReference>
<evidence type="ECO:0008006" key="4">
    <source>
        <dbReference type="Google" id="ProtNLM"/>
    </source>
</evidence>
<proteinExistence type="predicted"/>
<feature type="region of interest" description="Disordered" evidence="1">
    <location>
        <begin position="1"/>
        <end position="157"/>
    </location>
</feature>
<keyword evidence="3" id="KW-1185">Reference proteome</keyword>
<name>A0A9D4FNY0_DREPO</name>
<feature type="compositionally biased region" description="Basic residues" evidence="1">
    <location>
        <begin position="101"/>
        <end position="112"/>
    </location>
</feature>
<dbReference type="SUPFAM" id="SSF50494">
    <property type="entry name" value="Trypsin-like serine proteases"/>
    <property type="match status" value="1"/>
</dbReference>
<feature type="compositionally biased region" description="Basic and acidic residues" evidence="1">
    <location>
        <begin position="50"/>
        <end position="77"/>
    </location>
</feature>